<evidence type="ECO:0000256" key="4">
    <source>
        <dbReference type="RuleBase" id="RU003345"/>
    </source>
</evidence>
<keyword evidence="7" id="KW-1185">Reference proteome</keyword>
<dbReference type="GO" id="GO:0004777">
    <property type="term" value="F:succinate-semialdehyde dehydrogenase (NAD+) activity"/>
    <property type="evidence" value="ECO:0007669"/>
    <property type="project" value="TreeGrafter"/>
</dbReference>
<dbReference type="RefSeq" id="WP_179912935.1">
    <property type="nucleotide sequence ID" value="NZ_JACBYE010000011.1"/>
</dbReference>
<keyword evidence="2 4" id="KW-0560">Oxidoreductase</keyword>
<dbReference type="FunFam" id="3.40.605.10:FF:000026">
    <property type="entry name" value="Aldehyde dehydrogenase, putative"/>
    <property type="match status" value="1"/>
</dbReference>
<reference evidence="6 7" key="1">
    <citation type="submission" date="2020-07" db="EMBL/GenBank/DDBJ databases">
        <title>MOT database genomes.</title>
        <authorList>
            <person name="Joseph S."/>
            <person name="Aduse-Opoku J."/>
            <person name="Hashim A."/>
            <person name="Wade W."/>
            <person name="Curtis M."/>
        </authorList>
    </citation>
    <scope>NUCLEOTIDE SEQUENCE [LARGE SCALE GENOMIC DNA]</scope>
    <source>
        <strain evidence="6 7">DSM 100099</strain>
    </source>
</reference>
<organism evidence="6 7">
    <name type="scientific">Sanguibacter inulinus</name>
    <dbReference type="NCBI Taxonomy" id="60922"/>
    <lineage>
        <taxon>Bacteria</taxon>
        <taxon>Bacillati</taxon>
        <taxon>Actinomycetota</taxon>
        <taxon>Actinomycetes</taxon>
        <taxon>Micrococcales</taxon>
        <taxon>Sanguibacteraceae</taxon>
        <taxon>Sanguibacter</taxon>
    </lineage>
</organism>
<comment type="similarity">
    <text evidence="1 4">Belongs to the aldehyde dehydrogenase family.</text>
</comment>
<dbReference type="Gene3D" id="3.40.309.10">
    <property type="entry name" value="Aldehyde Dehydrogenase, Chain A, domain 2"/>
    <property type="match status" value="1"/>
</dbReference>
<feature type="domain" description="Aldehyde dehydrogenase" evidence="5">
    <location>
        <begin position="24"/>
        <end position="486"/>
    </location>
</feature>
<dbReference type="InterPro" id="IPR016163">
    <property type="entry name" value="Ald_DH_C"/>
</dbReference>
<dbReference type="InterPro" id="IPR015590">
    <property type="entry name" value="Aldehyde_DH_dom"/>
</dbReference>
<feature type="active site" evidence="3">
    <location>
        <position position="265"/>
    </location>
</feature>
<protein>
    <submittedName>
        <fullName evidence="6">NAD-dependent succinate-semialdehyde dehydrogenase</fullName>
    </submittedName>
</protein>
<evidence type="ECO:0000256" key="3">
    <source>
        <dbReference type="PROSITE-ProRule" id="PRU10007"/>
    </source>
</evidence>
<dbReference type="InterPro" id="IPR050740">
    <property type="entry name" value="Aldehyde_DH_Superfamily"/>
</dbReference>
<gene>
    <name evidence="6" type="ORF">HZZ10_06820</name>
</gene>
<dbReference type="EMBL" id="JACBYE010000011">
    <property type="protein sequence ID" value="NYS93240.1"/>
    <property type="molecule type" value="Genomic_DNA"/>
</dbReference>
<dbReference type="FunFam" id="3.40.605.10:FF:000063">
    <property type="entry name" value="Succinate-semialdehyde dehydrogenase, mitochondrial"/>
    <property type="match status" value="1"/>
</dbReference>
<name>A0A853ERX9_9MICO</name>
<dbReference type="InterPro" id="IPR029510">
    <property type="entry name" value="Ald_DH_CS_GLU"/>
</dbReference>
<dbReference type="Pfam" id="PF00171">
    <property type="entry name" value="Aldedh"/>
    <property type="match status" value="1"/>
</dbReference>
<dbReference type="CDD" id="cd07103">
    <property type="entry name" value="ALDH_F5_SSADH_GabD"/>
    <property type="match status" value="1"/>
</dbReference>
<dbReference type="InterPro" id="IPR016162">
    <property type="entry name" value="Ald_DH_N"/>
</dbReference>
<accession>A0A853ERX9</accession>
<dbReference type="FunFam" id="3.40.309.10:FF:000004">
    <property type="entry name" value="Succinate-semialdehyde dehydrogenase I"/>
    <property type="match status" value="1"/>
</dbReference>
<evidence type="ECO:0000313" key="7">
    <source>
        <dbReference type="Proteomes" id="UP000561011"/>
    </source>
</evidence>
<sequence>MSTSPLSPSVAAHLPTSMLVDGRWQPSSTGATFEVWDPATEESLFDVADGSPDDGLRALDAAHEHAEVWRRTSPRTRSDVLRDVFDALTRNADDVAALITAECGKPLAESRAEVTYGAEFVRWYSEQAVRVPGLVRTSPAGGGTQMIHRRPVGPALLITPWNFPLAMLTRKIAPALAAGCTVVVKPARLTPLTTLYVAELVRAALVAHGLPGGILNVVPTSSSRDVTGPLLADPRLRKLSFTGSTPVGRSLLESAAGGILKTSMELGGNAPFLVFADADLDAAVEGAMIAKMRNSGQTCVAANRFLVQESVAAEFTDRLTAAFDDLVVGPGSRDGVTVGPLIEAAAVESVGSVVQSAVDAGARVRTGGSAPSGRGHFYLPTVLDRVPRDRAVVTEETFGPVAPVVTFGSDDDGIELANGTEYGLVAYAYTRDLGRALHLSDSLEAGMIGINRGLVSDASAPFGGLKQSGLGREGGEAGLDEYLETVYVAM</sequence>
<comment type="caution">
    <text evidence="6">The sequence shown here is derived from an EMBL/GenBank/DDBJ whole genome shotgun (WGS) entry which is preliminary data.</text>
</comment>
<evidence type="ECO:0000313" key="6">
    <source>
        <dbReference type="EMBL" id="NYS93240.1"/>
    </source>
</evidence>
<dbReference type="SUPFAM" id="SSF53720">
    <property type="entry name" value="ALDH-like"/>
    <property type="match status" value="1"/>
</dbReference>
<dbReference type="PANTHER" id="PTHR43353">
    <property type="entry name" value="SUCCINATE-SEMIALDEHYDE DEHYDROGENASE, MITOCHONDRIAL"/>
    <property type="match status" value="1"/>
</dbReference>
<dbReference type="Proteomes" id="UP000561011">
    <property type="component" value="Unassembled WGS sequence"/>
</dbReference>
<dbReference type="GO" id="GO:0009450">
    <property type="term" value="P:gamma-aminobutyric acid catabolic process"/>
    <property type="evidence" value="ECO:0007669"/>
    <property type="project" value="TreeGrafter"/>
</dbReference>
<evidence type="ECO:0000256" key="1">
    <source>
        <dbReference type="ARBA" id="ARBA00009986"/>
    </source>
</evidence>
<dbReference type="PANTHER" id="PTHR43353:SF5">
    <property type="entry name" value="SUCCINATE-SEMIALDEHYDE DEHYDROGENASE, MITOCHONDRIAL"/>
    <property type="match status" value="1"/>
</dbReference>
<dbReference type="InterPro" id="IPR016161">
    <property type="entry name" value="Ald_DH/histidinol_DH"/>
</dbReference>
<evidence type="ECO:0000259" key="5">
    <source>
        <dbReference type="Pfam" id="PF00171"/>
    </source>
</evidence>
<proteinExistence type="inferred from homology"/>
<dbReference type="AlphaFoldDB" id="A0A853ERX9"/>
<dbReference type="PROSITE" id="PS00687">
    <property type="entry name" value="ALDEHYDE_DEHYDR_GLU"/>
    <property type="match status" value="1"/>
</dbReference>
<dbReference type="Gene3D" id="3.40.605.10">
    <property type="entry name" value="Aldehyde Dehydrogenase, Chain A, domain 1"/>
    <property type="match status" value="1"/>
</dbReference>
<evidence type="ECO:0000256" key="2">
    <source>
        <dbReference type="ARBA" id="ARBA00023002"/>
    </source>
</evidence>